<evidence type="ECO:0000256" key="1">
    <source>
        <dbReference type="SAM" id="MobiDB-lite"/>
    </source>
</evidence>
<gene>
    <name evidence="2" type="ORF">CCHR01_01699</name>
</gene>
<name>A0AAD9AZR2_9PEZI</name>
<proteinExistence type="predicted"/>
<sequence length="95" mass="10361">MLVILQLHHAGPCHAQVTAFATLVYLSHRLVKKSSSPDGPPSSAGRRLRDDSPTQAPEPTSQRPPGRTILRAFGVAQEPQSPSRRARLKMSKAKK</sequence>
<keyword evidence="3" id="KW-1185">Reference proteome</keyword>
<reference evidence="2" key="1">
    <citation type="submission" date="2023-01" db="EMBL/GenBank/DDBJ databases">
        <title>Colletotrichum chrysophilum M932 genome sequence.</title>
        <authorList>
            <person name="Baroncelli R."/>
        </authorList>
    </citation>
    <scope>NUCLEOTIDE SEQUENCE</scope>
    <source>
        <strain evidence="2">M932</strain>
    </source>
</reference>
<dbReference type="Proteomes" id="UP001243330">
    <property type="component" value="Unassembled WGS sequence"/>
</dbReference>
<organism evidence="2 3">
    <name type="scientific">Colletotrichum chrysophilum</name>
    <dbReference type="NCBI Taxonomy" id="1836956"/>
    <lineage>
        <taxon>Eukaryota</taxon>
        <taxon>Fungi</taxon>
        <taxon>Dikarya</taxon>
        <taxon>Ascomycota</taxon>
        <taxon>Pezizomycotina</taxon>
        <taxon>Sordariomycetes</taxon>
        <taxon>Hypocreomycetidae</taxon>
        <taxon>Glomerellales</taxon>
        <taxon>Glomerellaceae</taxon>
        <taxon>Colletotrichum</taxon>
        <taxon>Colletotrichum gloeosporioides species complex</taxon>
    </lineage>
</organism>
<accession>A0AAD9AZR2</accession>
<feature type="compositionally biased region" description="Low complexity" evidence="1">
    <location>
        <begin position="34"/>
        <end position="43"/>
    </location>
</feature>
<evidence type="ECO:0000313" key="3">
    <source>
        <dbReference type="Proteomes" id="UP001243330"/>
    </source>
</evidence>
<feature type="compositionally biased region" description="Polar residues" evidence="1">
    <location>
        <begin position="53"/>
        <end position="63"/>
    </location>
</feature>
<dbReference type="AlphaFoldDB" id="A0AAD9AZR2"/>
<dbReference type="EMBL" id="JAQOWY010000018">
    <property type="protein sequence ID" value="KAK1855685.1"/>
    <property type="molecule type" value="Genomic_DNA"/>
</dbReference>
<protein>
    <submittedName>
        <fullName evidence="2">Uncharacterized protein</fullName>
    </submittedName>
</protein>
<feature type="compositionally biased region" description="Basic residues" evidence="1">
    <location>
        <begin position="84"/>
        <end position="95"/>
    </location>
</feature>
<comment type="caution">
    <text evidence="2">The sequence shown here is derived from an EMBL/GenBank/DDBJ whole genome shotgun (WGS) entry which is preliminary data.</text>
</comment>
<evidence type="ECO:0000313" key="2">
    <source>
        <dbReference type="EMBL" id="KAK1855685.1"/>
    </source>
</evidence>
<feature type="region of interest" description="Disordered" evidence="1">
    <location>
        <begin position="32"/>
        <end position="95"/>
    </location>
</feature>